<dbReference type="Proteomes" id="UP001595640">
    <property type="component" value="Unassembled WGS sequence"/>
</dbReference>
<accession>A0ABV7M1K0</accession>
<name>A0ABV7M1K0_9GAMM</name>
<dbReference type="RefSeq" id="WP_019018239.1">
    <property type="nucleotide sequence ID" value="NZ_BMXD01000002.1"/>
</dbReference>
<keyword evidence="2" id="KW-1185">Reference proteome</keyword>
<evidence type="ECO:0000313" key="1">
    <source>
        <dbReference type="EMBL" id="MFC3292624.1"/>
    </source>
</evidence>
<proteinExistence type="predicted"/>
<dbReference type="EMBL" id="JBHRUH010000015">
    <property type="protein sequence ID" value="MFC3292624.1"/>
    <property type="molecule type" value="Genomic_DNA"/>
</dbReference>
<organism evidence="1 2">
    <name type="scientific">Modicisalibacter luteus</name>
    <dbReference type="NCBI Taxonomy" id="453962"/>
    <lineage>
        <taxon>Bacteria</taxon>
        <taxon>Pseudomonadati</taxon>
        <taxon>Pseudomonadota</taxon>
        <taxon>Gammaproteobacteria</taxon>
        <taxon>Oceanospirillales</taxon>
        <taxon>Halomonadaceae</taxon>
        <taxon>Modicisalibacter</taxon>
    </lineage>
</organism>
<evidence type="ECO:0000313" key="2">
    <source>
        <dbReference type="Proteomes" id="UP001595640"/>
    </source>
</evidence>
<protein>
    <submittedName>
        <fullName evidence="1">Uncharacterized protein</fullName>
    </submittedName>
</protein>
<sequence length="55" mass="5917">MKSLALLVVLLIGVLFGFVMLSGSVHTEENEPAWDLNAELEMESQAERSGWGGPG</sequence>
<gene>
    <name evidence="1" type="ORF">ACFOEI_11140</name>
</gene>
<reference evidence="2" key="1">
    <citation type="journal article" date="2019" name="Int. J. Syst. Evol. Microbiol.">
        <title>The Global Catalogue of Microorganisms (GCM) 10K type strain sequencing project: providing services to taxonomists for standard genome sequencing and annotation.</title>
        <authorList>
            <consortium name="The Broad Institute Genomics Platform"/>
            <consortium name="The Broad Institute Genome Sequencing Center for Infectious Disease"/>
            <person name="Wu L."/>
            <person name="Ma J."/>
        </authorList>
    </citation>
    <scope>NUCLEOTIDE SEQUENCE [LARGE SCALE GENOMIC DNA]</scope>
    <source>
        <strain evidence="2">KCTC 12847</strain>
    </source>
</reference>
<comment type="caution">
    <text evidence="1">The sequence shown here is derived from an EMBL/GenBank/DDBJ whole genome shotgun (WGS) entry which is preliminary data.</text>
</comment>